<comment type="caution">
    <text evidence="2">The sequence shown here is derived from an EMBL/GenBank/DDBJ whole genome shotgun (WGS) entry which is preliminary data.</text>
</comment>
<protein>
    <submittedName>
        <fullName evidence="2">Uncharacterized protein</fullName>
    </submittedName>
</protein>
<gene>
    <name evidence="2" type="ORF">RRF57_001255</name>
</gene>
<name>A0AAN7UB77_9PEZI</name>
<evidence type="ECO:0000313" key="3">
    <source>
        <dbReference type="Proteomes" id="UP001305414"/>
    </source>
</evidence>
<evidence type="ECO:0000313" key="2">
    <source>
        <dbReference type="EMBL" id="KAK5625539.1"/>
    </source>
</evidence>
<feature type="region of interest" description="Disordered" evidence="1">
    <location>
        <begin position="54"/>
        <end position="77"/>
    </location>
</feature>
<dbReference type="AlphaFoldDB" id="A0AAN7UB77"/>
<reference evidence="2 3" key="1">
    <citation type="submission" date="2023-10" db="EMBL/GenBank/DDBJ databases">
        <title>Draft genome sequence of Xylaria bambusicola isolate GMP-LS, the root and basal stem rot pathogen of sugarcane in Indonesia.</title>
        <authorList>
            <person name="Selvaraj P."/>
            <person name="Muralishankar V."/>
            <person name="Muruganantham S."/>
            <person name="Sp S."/>
            <person name="Haryani S."/>
            <person name="Lau K.J.X."/>
            <person name="Naqvi N.I."/>
        </authorList>
    </citation>
    <scope>NUCLEOTIDE SEQUENCE [LARGE SCALE GENOMIC DNA]</scope>
    <source>
        <strain evidence="2">GMP-LS</strain>
    </source>
</reference>
<dbReference type="PANTHER" id="PTHR37449">
    <property type="match status" value="1"/>
</dbReference>
<organism evidence="2 3">
    <name type="scientific">Xylaria bambusicola</name>
    <dbReference type="NCBI Taxonomy" id="326684"/>
    <lineage>
        <taxon>Eukaryota</taxon>
        <taxon>Fungi</taxon>
        <taxon>Dikarya</taxon>
        <taxon>Ascomycota</taxon>
        <taxon>Pezizomycotina</taxon>
        <taxon>Sordariomycetes</taxon>
        <taxon>Xylariomycetidae</taxon>
        <taxon>Xylariales</taxon>
        <taxon>Xylariaceae</taxon>
        <taxon>Xylaria</taxon>
    </lineage>
</organism>
<sequence>MMLGANVFARANKARTSFSESPRYLLVRLLADMEKNVDFDSVATARANIVLPVPGGPKSSMPLAGSRRPMNRSGRKKGYTTVSLKAFLATSKPATSPQ</sequence>
<proteinExistence type="predicted"/>
<evidence type="ECO:0000256" key="1">
    <source>
        <dbReference type="SAM" id="MobiDB-lite"/>
    </source>
</evidence>
<accession>A0AAN7UB77</accession>
<dbReference type="PANTHER" id="PTHR37449:SF1">
    <property type="entry name" value="OS02G0159950 PROTEIN"/>
    <property type="match status" value="1"/>
</dbReference>
<dbReference type="Proteomes" id="UP001305414">
    <property type="component" value="Unassembled WGS sequence"/>
</dbReference>
<dbReference type="EMBL" id="JAWHQM010000002">
    <property type="protein sequence ID" value="KAK5625539.1"/>
    <property type="molecule type" value="Genomic_DNA"/>
</dbReference>
<keyword evidence="3" id="KW-1185">Reference proteome</keyword>